<gene>
    <name evidence="2" type="ORF">XBP1_390015</name>
</gene>
<dbReference type="InterPro" id="IPR024402">
    <property type="entry name" value="DUF2726"/>
</dbReference>
<feature type="domain" description="DUF2726" evidence="1">
    <location>
        <begin position="59"/>
        <end position="168"/>
    </location>
</feature>
<sequence>MNTTYWLLFVLFAVALFIFKSLSNKPRRKPTQQSRRSESTQSIAEKQLIYVVNNAFNKRTIMNKSEYYLFCKLEKFLNLNHPSFRIFPQVSLGEIIGSDSKNAYLSINSKRVDFAIIDQKGEPFAVVEYQGSGHYQGNAAVRDIIKKEACNKAGIRYFEIPAKYSEDDVNNIGLYLNTLSN</sequence>
<dbReference type="AlphaFoldDB" id="A0A077NJU6"/>
<evidence type="ECO:0000313" key="3">
    <source>
        <dbReference type="Proteomes" id="UP000028511"/>
    </source>
</evidence>
<evidence type="ECO:0000259" key="1">
    <source>
        <dbReference type="Pfam" id="PF10881"/>
    </source>
</evidence>
<comment type="caution">
    <text evidence="2">The sequence shown here is derived from an EMBL/GenBank/DDBJ whole genome shotgun (WGS) entry which is preliminary data.</text>
</comment>
<evidence type="ECO:0000313" key="2">
    <source>
        <dbReference type="EMBL" id="CDG98597.1"/>
    </source>
</evidence>
<dbReference type="Proteomes" id="UP000028511">
    <property type="component" value="Unassembled WGS sequence"/>
</dbReference>
<accession>A0A077NJU6</accession>
<dbReference type="HOGENOM" id="CLU_114828_0_0_6"/>
<dbReference type="RefSeq" id="WP_051870366.1">
    <property type="nucleotide sequence ID" value="NZ_CAWLWN010000037.1"/>
</dbReference>
<organism evidence="2 3">
    <name type="scientific">Xenorhabdus bovienii str. puntauvense</name>
    <dbReference type="NCBI Taxonomy" id="1398201"/>
    <lineage>
        <taxon>Bacteria</taxon>
        <taxon>Pseudomonadati</taxon>
        <taxon>Pseudomonadota</taxon>
        <taxon>Gammaproteobacteria</taxon>
        <taxon>Enterobacterales</taxon>
        <taxon>Morganellaceae</taxon>
        <taxon>Xenorhabdus</taxon>
    </lineage>
</organism>
<dbReference type="Pfam" id="PF10881">
    <property type="entry name" value="DUF2726"/>
    <property type="match status" value="1"/>
</dbReference>
<protein>
    <recommendedName>
        <fullName evidence="1">DUF2726 domain-containing protein</fullName>
    </recommendedName>
</protein>
<reference evidence="2" key="1">
    <citation type="submission" date="2013-07" db="EMBL/GenBank/DDBJ databases">
        <title>Sub-species coevolution in mutualistic symbiosis.</title>
        <authorList>
            <person name="Murfin K."/>
            <person name="Klassen J."/>
            <person name="Lee M."/>
            <person name="Forst S."/>
            <person name="Stock P."/>
            <person name="Goodrich-Blair H."/>
        </authorList>
    </citation>
    <scope>NUCLEOTIDE SEQUENCE [LARGE SCALE GENOMIC DNA]</scope>
    <source>
        <strain evidence="2">Puntauvense</strain>
    </source>
</reference>
<dbReference type="EMBL" id="CBSW010000242">
    <property type="protein sequence ID" value="CDG98597.1"/>
    <property type="molecule type" value="Genomic_DNA"/>
</dbReference>
<proteinExistence type="predicted"/>
<name>A0A077NJU6_XENBV</name>